<comment type="similarity">
    <text evidence="1">Belongs to the protein kinase superfamily. ADCK protein kinase family.</text>
</comment>
<dbReference type="EMBL" id="JAHLQT010021700">
    <property type="protein sequence ID" value="KAG7167333.1"/>
    <property type="molecule type" value="Genomic_DNA"/>
</dbReference>
<keyword evidence="2" id="KW-0547">Nucleotide-binding</keyword>
<feature type="binding site" evidence="2">
    <location>
        <position position="85"/>
    </location>
    <ligand>
        <name>ATP</name>
        <dbReference type="ChEBI" id="CHEBI:30616"/>
    </ligand>
</feature>
<reference evidence="4" key="1">
    <citation type="journal article" date="2021" name="Sci. Adv.">
        <title>The American lobster genome reveals insights on longevity, neural, and immune adaptations.</title>
        <authorList>
            <person name="Polinski J.M."/>
            <person name="Zimin A.V."/>
            <person name="Clark K.F."/>
            <person name="Kohn A.B."/>
            <person name="Sadowski N."/>
            <person name="Timp W."/>
            <person name="Ptitsyn A."/>
            <person name="Khanna P."/>
            <person name="Romanova D.Y."/>
            <person name="Williams P."/>
            <person name="Greenwood S.J."/>
            <person name="Moroz L.L."/>
            <person name="Walt D.R."/>
            <person name="Bodnar A.G."/>
        </authorList>
    </citation>
    <scope>NUCLEOTIDE SEQUENCE</scope>
    <source>
        <strain evidence="4">GMGI-L3</strain>
    </source>
</reference>
<gene>
    <name evidence="4" type="primary">Csnk1b-L4</name>
    <name evidence="4" type="ORF">Hamer_G032197</name>
</gene>
<evidence type="ECO:0000313" key="4">
    <source>
        <dbReference type="EMBL" id="KAG7167333.1"/>
    </source>
</evidence>
<dbReference type="Gene3D" id="1.10.510.10">
    <property type="entry name" value="Transferase(Phosphotransferase) domain 1"/>
    <property type="match status" value="1"/>
</dbReference>
<dbReference type="InterPro" id="IPR000719">
    <property type="entry name" value="Prot_kinase_dom"/>
</dbReference>
<dbReference type="Proteomes" id="UP000747542">
    <property type="component" value="Unassembled WGS sequence"/>
</dbReference>
<dbReference type="AlphaFoldDB" id="A0A8J5MXB9"/>
<accession>A0A8J5MXB9</accession>
<sequence>MDLFQVYYKVYGKDGEQGTKRKASPTKFSPKKAKVSDDVETYPSLPTVTWDRLQLIKEIGAGEYGTTSLYNLTLENGDITEVAVKVLHDDTPVTCEARVLYELAGAGGAPLLYGVTSDPPAIVMEFIHGVPLFAVDQLEEAYEATVDAVYEFHAAGFCHLDIHPGNIIVDTSTSPYTAHLIDVGGSKKIPADTTGANDVKEIDWTSVSIIYDDFNSSD</sequence>
<evidence type="ECO:0000259" key="3">
    <source>
        <dbReference type="PROSITE" id="PS50011"/>
    </source>
</evidence>
<dbReference type="GO" id="GO:0004672">
    <property type="term" value="F:protein kinase activity"/>
    <property type="evidence" value="ECO:0007669"/>
    <property type="project" value="InterPro"/>
</dbReference>
<keyword evidence="5" id="KW-1185">Reference proteome</keyword>
<keyword evidence="4" id="KW-0808">Transferase</keyword>
<proteinExistence type="inferred from homology"/>
<feature type="domain" description="Protein kinase" evidence="3">
    <location>
        <begin position="53"/>
        <end position="218"/>
    </location>
</feature>
<dbReference type="InterPro" id="IPR017441">
    <property type="entry name" value="Protein_kinase_ATP_BS"/>
</dbReference>
<comment type="caution">
    <text evidence="4">The sequence shown here is derived from an EMBL/GenBank/DDBJ whole genome shotgun (WGS) entry which is preliminary data.</text>
</comment>
<dbReference type="InterPro" id="IPR011009">
    <property type="entry name" value="Kinase-like_dom_sf"/>
</dbReference>
<keyword evidence="2" id="KW-0067">ATP-binding</keyword>
<dbReference type="InterPro" id="IPR004147">
    <property type="entry name" value="ABC1_dom"/>
</dbReference>
<dbReference type="SUPFAM" id="SSF56112">
    <property type="entry name" value="Protein kinase-like (PK-like)"/>
    <property type="match status" value="1"/>
</dbReference>
<dbReference type="GO" id="GO:0005524">
    <property type="term" value="F:ATP binding"/>
    <property type="evidence" value="ECO:0007669"/>
    <property type="project" value="UniProtKB-UniRule"/>
</dbReference>
<evidence type="ECO:0000256" key="1">
    <source>
        <dbReference type="ARBA" id="ARBA00009670"/>
    </source>
</evidence>
<evidence type="ECO:0000313" key="5">
    <source>
        <dbReference type="Proteomes" id="UP000747542"/>
    </source>
</evidence>
<protein>
    <submittedName>
        <fullName evidence="4">Casein kinase I isoform beta-like 4</fullName>
    </submittedName>
</protein>
<keyword evidence="4" id="KW-0418">Kinase</keyword>
<name>A0A8J5MXB9_HOMAM</name>
<organism evidence="4 5">
    <name type="scientific">Homarus americanus</name>
    <name type="common">American lobster</name>
    <dbReference type="NCBI Taxonomy" id="6706"/>
    <lineage>
        <taxon>Eukaryota</taxon>
        <taxon>Metazoa</taxon>
        <taxon>Ecdysozoa</taxon>
        <taxon>Arthropoda</taxon>
        <taxon>Crustacea</taxon>
        <taxon>Multicrustacea</taxon>
        <taxon>Malacostraca</taxon>
        <taxon>Eumalacostraca</taxon>
        <taxon>Eucarida</taxon>
        <taxon>Decapoda</taxon>
        <taxon>Pleocyemata</taxon>
        <taxon>Astacidea</taxon>
        <taxon>Nephropoidea</taxon>
        <taxon>Nephropidae</taxon>
        <taxon>Homarus</taxon>
    </lineage>
</organism>
<dbReference type="PROSITE" id="PS00107">
    <property type="entry name" value="PROTEIN_KINASE_ATP"/>
    <property type="match status" value="1"/>
</dbReference>
<dbReference type="Gene3D" id="3.30.200.20">
    <property type="entry name" value="Phosphorylase Kinase, domain 1"/>
    <property type="match status" value="1"/>
</dbReference>
<dbReference type="Pfam" id="PF03109">
    <property type="entry name" value="ABC1"/>
    <property type="match status" value="1"/>
</dbReference>
<evidence type="ECO:0000256" key="2">
    <source>
        <dbReference type="PROSITE-ProRule" id="PRU10141"/>
    </source>
</evidence>
<dbReference type="PROSITE" id="PS50011">
    <property type="entry name" value="PROTEIN_KINASE_DOM"/>
    <property type="match status" value="1"/>
</dbReference>